<dbReference type="EMBL" id="JANPWB010000008">
    <property type="protein sequence ID" value="KAJ1163375.1"/>
    <property type="molecule type" value="Genomic_DNA"/>
</dbReference>
<gene>
    <name evidence="2" type="ORF">NDU88_003833</name>
</gene>
<organism evidence="2 3">
    <name type="scientific">Pleurodeles waltl</name>
    <name type="common">Iberian ribbed newt</name>
    <dbReference type="NCBI Taxonomy" id="8319"/>
    <lineage>
        <taxon>Eukaryota</taxon>
        <taxon>Metazoa</taxon>
        <taxon>Chordata</taxon>
        <taxon>Craniata</taxon>
        <taxon>Vertebrata</taxon>
        <taxon>Euteleostomi</taxon>
        <taxon>Amphibia</taxon>
        <taxon>Batrachia</taxon>
        <taxon>Caudata</taxon>
        <taxon>Salamandroidea</taxon>
        <taxon>Salamandridae</taxon>
        <taxon>Pleurodelinae</taxon>
        <taxon>Pleurodeles</taxon>
    </lineage>
</organism>
<reference evidence="2" key="1">
    <citation type="journal article" date="2022" name="bioRxiv">
        <title>Sequencing and chromosome-scale assembly of the giantPleurodeles waltlgenome.</title>
        <authorList>
            <person name="Brown T."/>
            <person name="Elewa A."/>
            <person name="Iarovenko S."/>
            <person name="Subramanian E."/>
            <person name="Araus A.J."/>
            <person name="Petzold A."/>
            <person name="Susuki M."/>
            <person name="Suzuki K.-i.T."/>
            <person name="Hayashi T."/>
            <person name="Toyoda A."/>
            <person name="Oliveira C."/>
            <person name="Osipova E."/>
            <person name="Leigh N.D."/>
            <person name="Simon A."/>
            <person name="Yun M.H."/>
        </authorList>
    </citation>
    <scope>NUCLEOTIDE SEQUENCE</scope>
    <source>
        <strain evidence="2">20211129_DDA</strain>
        <tissue evidence="2">Liver</tissue>
    </source>
</reference>
<evidence type="ECO:0000256" key="1">
    <source>
        <dbReference type="SAM" id="MobiDB-lite"/>
    </source>
</evidence>
<protein>
    <submittedName>
        <fullName evidence="2">Uncharacterized protein</fullName>
    </submittedName>
</protein>
<dbReference type="Proteomes" id="UP001066276">
    <property type="component" value="Chromosome 4_2"/>
</dbReference>
<feature type="region of interest" description="Disordered" evidence="1">
    <location>
        <begin position="1"/>
        <end position="67"/>
    </location>
</feature>
<sequence>MRRERGCEPGEGRRQLHGGNRGKRNGKQGQGGDCEGCARTESQEEGSDQVGGFWETPTAPVDYRHEKQKNAKVGGFWETRAAPVDYRQEKQKNAKVSDWVFLGFSLL</sequence>
<dbReference type="AlphaFoldDB" id="A0AAV7SH17"/>
<accession>A0AAV7SH17</accession>
<feature type="compositionally biased region" description="Basic and acidic residues" evidence="1">
    <location>
        <begin position="1"/>
        <end position="14"/>
    </location>
</feature>
<evidence type="ECO:0000313" key="2">
    <source>
        <dbReference type="EMBL" id="KAJ1163375.1"/>
    </source>
</evidence>
<proteinExistence type="predicted"/>
<comment type="caution">
    <text evidence="2">The sequence shown here is derived from an EMBL/GenBank/DDBJ whole genome shotgun (WGS) entry which is preliminary data.</text>
</comment>
<keyword evidence="3" id="KW-1185">Reference proteome</keyword>
<evidence type="ECO:0000313" key="3">
    <source>
        <dbReference type="Proteomes" id="UP001066276"/>
    </source>
</evidence>
<name>A0AAV7SH17_PLEWA</name>